<dbReference type="NCBIfam" id="TIGR00464">
    <property type="entry name" value="gltX_bact"/>
    <property type="match status" value="1"/>
</dbReference>
<evidence type="ECO:0000256" key="4">
    <source>
        <dbReference type="ARBA" id="ARBA00022598"/>
    </source>
</evidence>
<proteinExistence type="inferred from homology"/>
<evidence type="ECO:0000256" key="3">
    <source>
        <dbReference type="ARBA" id="ARBA00012835"/>
    </source>
</evidence>
<dbReference type="PRINTS" id="PR00987">
    <property type="entry name" value="TRNASYNTHGLU"/>
</dbReference>
<keyword evidence="7" id="KW-0648">Protein biosynthesis</keyword>
<dbReference type="InterPro" id="IPR008925">
    <property type="entry name" value="aa_tRNA-synth_I_cd-bd_sf"/>
</dbReference>
<dbReference type="Pfam" id="PF19269">
    <property type="entry name" value="Anticodon_2"/>
    <property type="match status" value="1"/>
</dbReference>
<dbReference type="SUPFAM" id="SSF48163">
    <property type="entry name" value="An anticodon-binding domain of class I aminoacyl-tRNA synthetases"/>
    <property type="match status" value="1"/>
</dbReference>
<dbReference type="InterPro" id="IPR045462">
    <property type="entry name" value="aa-tRNA-synth_I_cd-bd"/>
</dbReference>
<dbReference type="PANTHER" id="PTHR43311:SF2">
    <property type="entry name" value="GLUTAMATE--TRNA LIGASE, MITOCHONDRIAL-RELATED"/>
    <property type="match status" value="1"/>
</dbReference>
<evidence type="ECO:0000256" key="5">
    <source>
        <dbReference type="ARBA" id="ARBA00022741"/>
    </source>
</evidence>
<dbReference type="GO" id="GO:0000049">
    <property type="term" value="F:tRNA binding"/>
    <property type="evidence" value="ECO:0007669"/>
    <property type="project" value="InterPro"/>
</dbReference>
<dbReference type="HAMAP" id="MF_00022">
    <property type="entry name" value="Glu_tRNA_synth_type1"/>
    <property type="match status" value="1"/>
</dbReference>
<dbReference type="Pfam" id="PF00749">
    <property type="entry name" value="tRNA-synt_1c"/>
    <property type="match status" value="1"/>
</dbReference>
<dbReference type="AlphaFoldDB" id="A0A0W8E823"/>
<name>A0A0W8E823_9ZZZZ</name>
<dbReference type="GO" id="GO:0005524">
    <property type="term" value="F:ATP binding"/>
    <property type="evidence" value="ECO:0007669"/>
    <property type="project" value="UniProtKB-KW"/>
</dbReference>
<gene>
    <name evidence="12" type="ORF">ASZ90_017790</name>
</gene>
<dbReference type="Gene3D" id="3.40.50.620">
    <property type="entry name" value="HUPs"/>
    <property type="match status" value="1"/>
</dbReference>
<dbReference type="InterPro" id="IPR004527">
    <property type="entry name" value="Glu-tRNA-ligase_bac/mito"/>
</dbReference>
<dbReference type="InterPro" id="IPR014729">
    <property type="entry name" value="Rossmann-like_a/b/a_fold"/>
</dbReference>
<reference evidence="12" key="1">
    <citation type="journal article" date="2015" name="Proc. Natl. Acad. Sci. U.S.A.">
        <title>Networks of energetic and metabolic interactions define dynamics in microbial communities.</title>
        <authorList>
            <person name="Embree M."/>
            <person name="Liu J.K."/>
            <person name="Al-Bassam M.M."/>
            <person name="Zengler K."/>
        </authorList>
    </citation>
    <scope>NUCLEOTIDE SEQUENCE</scope>
</reference>
<protein>
    <recommendedName>
        <fullName evidence="3">glutamate--tRNA ligase</fullName>
        <ecNumber evidence="3">6.1.1.17</ecNumber>
    </recommendedName>
    <alternativeName>
        <fullName evidence="9">Glutamyl-tRNA synthetase</fullName>
    </alternativeName>
</protein>
<evidence type="ECO:0000256" key="1">
    <source>
        <dbReference type="ARBA" id="ARBA00004173"/>
    </source>
</evidence>
<comment type="similarity">
    <text evidence="2">Belongs to the class-I aminoacyl-tRNA synthetase family. Glutamate--tRNA ligase type 1 subfamily.</text>
</comment>
<organism evidence="12">
    <name type="scientific">hydrocarbon metagenome</name>
    <dbReference type="NCBI Taxonomy" id="938273"/>
    <lineage>
        <taxon>unclassified sequences</taxon>
        <taxon>metagenomes</taxon>
        <taxon>ecological metagenomes</taxon>
    </lineage>
</organism>
<evidence type="ECO:0000256" key="9">
    <source>
        <dbReference type="ARBA" id="ARBA00030865"/>
    </source>
</evidence>
<dbReference type="Gene3D" id="1.10.10.350">
    <property type="match status" value="1"/>
</dbReference>
<evidence type="ECO:0000256" key="6">
    <source>
        <dbReference type="ARBA" id="ARBA00022840"/>
    </source>
</evidence>
<dbReference type="GO" id="GO:0008270">
    <property type="term" value="F:zinc ion binding"/>
    <property type="evidence" value="ECO:0007669"/>
    <property type="project" value="InterPro"/>
</dbReference>
<dbReference type="GO" id="GO:0005739">
    <property type="term" value="C:mitochondrion"/>
    <property type="evidence" value="ECO:0007669"/>
    <property type="project" value="UniProtKB-SubCell"/>
</dbReference>
<sequence length="487" mass="55336">MVDKVRVRFAPSPTGALHIGGARTALFNWLFARKHDGKMILRLEDSDMRRSSADSVLGILDGLRWLGLDWDEGPDAGGDSGPYRQSDRISIYHKYLDELLEQDKAYYCFCSSEKLTADKEAAHVAKADYRYAGRCRTISRTEAEQRIQKGESPVIRFKCPTEGITIVHDLIRGDVEFNNGLLDDFIISKSDGWPTYNFAVVVDDHDMHISHVIRAEEHLSNTPKQILLYQSLGWELPQFAHASMILAPDRSKLSKRHGATSVQEFRDKGYLPGALVNYLALLGWSSGENRDFWKIDELIERFDLEGISRSPAIYDIEKLSWMNGHYLSQVSAKDLAALLHKDALKRGFISVEYEYEEKFVRVIELLKSRVKTVNEILDEASYFFKPVSSYDEKGSQKYFKKEDSPILLSEALKLCQESDFSSPEMLEQELRQKADELNIKAGQLIHPIRLALSGRTATPGIFEVMDVLGKSECIHRIDSAILYAKSL</sequence>
<dbReference type="SUPFAM" id="SSF52374">
    <property type="entry name" value="Nucleotidylyl transferase"/>
    <property type="match status" value="1"/>
</dbReference>
<evidence type="ECO:0000259" key="11">
    <source>
        <dbReference type="Pfam" id="PF19269"/>
    </source>
</evidence>
<evidence type="ECO:0000313" key="12">
    <source>
        <dbReference type="EMBL" id="KUG04792.1"/>
    </source>
</evidence>
<dbReference type="GO" id="GO:0006424">
    <property type="term" value="P:glutamyl-tRNA aminoacylation"/>
    <property type="evidence" value="ECO:0007669"/>
    <property type="project" value="InterPro"/>
</dbReference>
<dbReference type="EC" id="6.1.1.17" evidence="3"/>
<dbReference type="CDD" id="cd00808">
    <property type="entry name" value="GluRS_core"/>
    <property type="match status" value="1"/>
</dbReference>
<evidence type="ECO:0000259" key="10">
    <source>
        <dbReference type="Pfam" id="PF00749"/>
    </source>
</evidence>
<dbReference type="InterPro" id="IPR020751">
    <property type="entry name" value="aa-tRNA-synth_I_codon-bd_sub2"/>
</dbReference>
<dbReference type="EMBL" id="LNQE01001841">
    <property type="protein sequence ID" value="KUG04792.1"/>
    <property type="molecule type" value="Genomic_DNA"/>
</dbReference>
<dbReference type="InterPro" id="IPR000924">
    <property type="entry name" value="Glu/Gln-tRNA-synth"/>
</dbReference>
<dbReference type="GO" id="GO:0005829">
    <property type="term" value="C:cytosol"/>
    <property type="evidence" value="ECO:0007669"/>
    <property type="project" value="TreeGrafter"/>
</dbReference>
<dbReference type="InterPro" id="IPR033910">
    <property type="entry name" value="GluRS_core"/>
</dbReference>
<comment type="caution">
    <text evidence="12">The sequence shown here is derived from an EMBL/GenBank/DDBJ whole genome shotgun (WGS) entry which is preliminary data.</text>
</comment>
<dbReference type="FunFam" id="3.40.50.620:FF:000045">
    <property type="entry name" value="Glutamate--tRNA ligase, mitochondrial"/>
    <property type="match status" value="1"/>
</dbReference>
<dbReference type="InterPro" id="IPR001412">
    <property type="entry name" value="aa-tRNA-synth_I_CS"/>
</dbReference>
<keyword evidence="5" id="KW-0547">Nucleotide-binding</keyword>
<dbReference type="InterPro" id="IPR020058">
    <property type="entry name" value="Glu/Gln-tRNA-synth_Ib_cat-dom"/>
</dbReference>
<keyword evidence="6" id="KW-0067">ATP-binding</keyword>
<feature type="domain" description="Aminoacyl-tRNA synthetase class I anticodon-binding" evidence="11">
    <location>
        <begin position="352"/>
        <end position="481"/>
    </location>
</feature>
<dbReference type="InterPro" id="IPR049940">
    <property type="entry name" value="GluQ/Sye"/>
</dbReference>
<keyword evidence="8 12" id="KW-0030">Aminoacyl-tRNA synthetase</keyword>
<dbReference type="PANTHER" id="PTHR43311">
    <property type="entry name" value="GLUTAMATE--TRNA LIGASE"/>
    <property type="match status" value="1"/>
</dbReference>
<evidence type="ECO:0000256" key="2">
    <source>
        <dbReference type="ARBA" id="ARBA00007894"/>
    </source>
</evidence>
<comment type="subcellular location">
    <subcellularLocation>
        <location evidence="1">Mitochondrion</location>
    </subcellularLocation>
</comment>
<evidence type="ECO:0000256" key="7">
    <source>
        <dbReference type="ARBA" id="ARBA00022917"/>
    </source>
</evidence>
<dbReference type="GO" id="GO:0004818">
    <property type="term" value="F:glutamate-tRNA ligase activity"/>
    <property type="evidence" value="ECO:0007669"/>
    <property type="project" value="UniProtKB-EC"/>
</dbReference>
<keyword evidence="4 12" id="KW-0436">Ligase</keyword>
<accession>A0A0W8E823</accession>
<dbReference type="PROSITE" id="PS00178">
    <property type="entry name" value="AA_TRNA_LIGASE_I"/>
    <property type="match status" value="1"/>
</dbReference>
<feature type="domain" description="Glutamyl/glutaminyl-tRNA synthetase class Ib catalytic" evidence="10">
    <location>
        <begin position="4"/>
        <end position="321"/>
    </location>
</feature>
<evidence type="ECO:0000256" key="8">
    <source>
        <dbReference type="ARBA" id="ARBA00023146"/>
    </source>
</evidence>